<feature type="compositionally biased region" description="Basic and acidic residues" evidence="6">
    <location>
        <begin position="807"/>
        <end position="829"/>
    </location>
</feature>
<feature type="region of interest" description="Disordered" evidence="6">
    <location>
        <begin position="1032"/>
        <end position="1088"/>
    </location>
</feature>
<feature type="compositionally biased region" description="Gly residues" evidence="6">
    <location>
        <begin position="1051"/>
        <end position="1064"/>
    </location>
</feature>
<comment type="subcellular location">
    <subcellularLocation>
        <location evidence="2">Cytoplasm</location>
    </subcellularLocation>
    <subcellularLocation>
        <location evidence="1">Nucleus</location>
    </subcellularLocation>
</comment>
<dbReference type="OrthoDB" id="5559898at2759"/>
<dbReference type="AlphaFoldDB" id="A0A6A5ZIJ9"/>
<feature type="region of interest" description="Disordered" evidence="6">
    <location>
        <begin position="60"/>
        <end position="86"/>
    </location>
</feature>
<evidence type="ECO:0000256" key="1">
    <source>
        <dbReference type="ARBA" id="ARBA00004123"/>
    </source>
</evidence>
<evidence type="ECO:0000256" key="2">
    <source>
        <dbReference type="ARBA" id="ARBA00004496"/>
    </source>
</evidence>
<protein>
    <submittedName>
        <fullName evidence="7">Armadillo-type protein</fullName>
    </submittedName>
</protein>
<gene>
    <name evidence="7" type="ORF">BDV96DRAFT_643042</name>
</gene>
<evidence type="ECO:0000256" key="6">
    <source>
        <dbReference type="SAM" id="MobiDB-lite"/>
    </source>
</evidence>
<feature type="region of interest" description="Disordered" evidence="6">
    <location>
        <begin position="771"/>
        <end position="829"/>
    </location>
</feature>
<dbReference type="EMBL" id="ML977316">
    <property type="protein sequence ID" value="KAF2118874.1"/>
    <property type="molecule type" value="Genomic_DNA"/>
</dbReference>
<keyword evidence="4" id="KW-0677">Repeat</keyword>
<feature type="compositionally biased region" description="Acidic residues" evidence="6">
    <location>
        <begin position="771"/>
        <end position="784"/>
    </location>
</feature>
<dbReference type="GO" id="GO:0005634">
    <property type="term" value="C:nucleus"/>
    <property type="evidence" value="ECO:0007669"/>
    <property type="project" value="UniProtKB-SubCell"/>
</dbReference>
<dbReference type="PANTHER" id="PTHR15651:SF7">
    <property type="entry name" value="ARMADILLO REPEAT-CONTAINING PROTEIN 8"/>
    <property type="match status" value="1"/>
</dbReference>
<evidence type="ECO:0000256" key="3">
    <source>
        <dbReference type="ARBA" id="ARBA00022490"/>
    </source>
</evidence>
<name>A0A6A5ZIJ9_9PLEO</name>
<sequence>MGRSSIPPALIELSNPSTPEAQVKALRDLKNEIVGHDQRKELAVRHGVVKPLAGILRAEARRGGKRRRGAQNGSSGGAARERDTTLEWSTEDELRFQATLVVGSLVNGGPAFVAPLLAGQLLAPLLDALSPLETPSKLIVATLRTLNQIADAIAHEKPWTDSADGPLRSSLSNTVVEQLYTKQVMQSLAEILAQKSRSSAVHQQISLTTKLIAKTCRTDGQKRQLLDAHILDLLAQKLASIASLDAHAITPEPRKAVHDELPLIYLHDVLEAIAVIIQDSQYNTARFLYSEPIAQLFASSKDTATASFDAYNTSPPQPPQWDRLIPRLQTIQSKSDAYGKAWPALGSYSSTGAGESYTRLPSVDSLQPSSRTVITDESEHPLYIWLMFVARRGEGKERLSACWLLALLKKFSEKWPLHDPSKTTRERHFSYLVIPLVVKMIDESNPMSEKAKQASQHPQTKEEHRFILERAPLVLAELVAGNKTLQNAAVDARILPVLVQILKKSFDPISTSSKPLWQPRPASPGIRDPMIDPASSNLGRAGLSADVLHAFRYREGALLALAALADTQDGLRKLVIETGATQYIIDSLLPYSDSPSDPSSSLQAAGSTTPKDGNPVSVLIAACNVARSLSRSISVLRTSLIDHGIAKPSFDLLTHPNVKVQIAATDVITNLVLEVSPMRTEIIEAGALKTLCEHCRSANFDLRCGSLWALKHLVLGLTFQMKVQCLDELGVGYLVQTLNGEPTRIGMGTPNAAGEQVDILNAIVDEPQMDVDEEPSEDEDDDTMTDCIPSMRRHQRIGSRYTSSNSIRDRLQQIRNDEQDPRHTSERDDIRLQEQALDFIRNFITDDKNSGDTIDHILKTFGHTRFFELMDSKLRPKGSPSSAPTQPSPSYWITPTPSRTTFGSSIAPAVQTLPSINWATYPSHELITGTLYILVHLANGRPGHRSTLISQSPLMSHILPLLQHPNRLVRLPCAWFINNLAWVEDNSDYASARDRCAQLRDLGYWDAVRRLANDADLDIRERAKTAVEQMGKLLGEPEGRTSGYASPSGASGFGGLGGGGGAGEGLPRTGLGSLHAHRGHSWGRDTNL</sequence>
<dbReference type="Pfam" id="PF00514">
    <property type="entry name" value="Arm"/>
    <property type="match status" value="1"/>
</dbReference>
<keyword evidence="3" id="KW-0963">Cytoplasm</keyword>
<proteinExistence type="predicted"/>
<dbReference type="InterPro" id="IPR038739">
    <property type="entry name" value="ARMC8/Vid28"/>
</dbReference>
<evidence type="ECO:0000313" key="8">
    <source>
        <dbReference type="Proteomes" id="UP000799770"/>
    </source>
</evidence>
<dbReference type="InterPro" id="IPR011989">
    <property type="entry name" value="ARM-like"/>
</dbReference>
<organism evidence="7 8">
    <name type="scientific">Lophiotrema nucula</name>
    <dbReference type="NCBI Taxonomy" id="690887"/>
    <lineage>
        <taxon>Eukaryota</taxon>
        <taxon>Fungi</taxon>
        <taxon>Dikarya</taxon>
        <taxon>Ascomycota</taxon>
        <taxon>Pezizomycotina</taxon>
        <taxon>Dothideomycetes</taxon>
        <taxon>Pleosporomycetidae</taxon>
        <taxon>Pleosporales</taxon>
        <taxon>Lophiotremataceae</taxon>
        <taxon>Lophiotrema</taxon>
    </lineage>
</organism>
<evidence type="ECO:0000313" key="7">
    <source>
        <dbReference type="EMBL" id="KAF2118874.1"/>
    </source>
</evidence>
<dbReference type="GO" id="GO:0005737">
    <property type="term" value="C:cytoplasm"/>
    <property type="evidence" value="ECO:0007669"/>
    <property type="project" value="UniProtKB-SubCell"/>
</dbReference>
<dbReference type="PANTHER" id="PTHR15651">
    <property type="entry name" value="ARMADILLO REPEAT-CONTAINING PROTEIN 8"/>
    <property type="match status" value="1"/>
</dbReference>
<dbReference type="Gene3D" id="1.25.10.10">
    <property type="entry name" value="Leucine-rich Repeat Variant"/>
    <property type="match status" value="3"/>
</dbReference>
<dbReference type="InterPro" id="IPR000225">
    <property type="entry name" value="Armadillo"/>
</dbReference>
<dbReference type="SMART" id="SM00185">
    <property type="entry name" value="ARM"/>
    <property type="match status" value="6"/>
</dbReference>
<evidence type="ECO:0000256" key="4">
    <source>
        <dbReference type="ARBA" id="ARBA00022737"/>
    </source>
</evidence>
<dbReference type="GO" id="GO:0034657">
    <property type="term" value="C:GID complex"/>
    <property type="evidence" value="ECO:0007669"/>
    <property type="project" value="TreeGrafter"/>
</dbReference>
<reference evidence="7" key="1">
    <citation type="journal article" date="2020" name="Stud. Mycol.">
        <title>101 Dothideomycetes genomes: a test case for predicting lifestyles and emergence of pathogens.</title>
        <authorList>
            <person name="Haridas S."/>
            <person name="Albert R."/>
            <person name="Binder M."/>
            <person name="Bloem J."/>
            <person name="Labutti K."/>
            <person name="Salamov A."/>
            <person name="Andreopoulos B."/>
            <person name="Baker S."/>
            <person name="Barry K."/>
            <person name="Bills G."/>
            <person name="Bluhm B."/>
            <person name="Cannon C."/>
            <person name="Castanera R."/>
            <person name="Culley D."/>
            <person name="Daum C."/>
            <person name="Ezra D."/>
            <person name="Gonzalez J."/>
            <person name="Henrissat B."/>
            <person name="Kuo A."/>
            <person name="Liang C."/>
            <person name="Lipzen A."/>
            <person name="Lutzoni F."/>
            <person name="Magnuson J."/>
            <person name="Mondo S."/>
            <person name="Nolan M."/>
            <person name="Ohm R."/>
            <person name="Pangilinan J."/>
            <person name="Park H.-J."/>
            <person name="Ramirez L."/>
            <person name="Alfaro M."/>
            <person name="Sun H."/>
            <person name="Tritt A."/>
            <person name="Yoshinaga Y."/>
            <person name="Zwiers L.-H."/>
            <person name="Turgeon B."/>
            <person name="Goodwin S."/>
            <person name="Spatafora J."/>
            <person name="Crous P."/>
            <person name="Grigoriev I."/>
        </authorList>
    </citation>
    <scope>NUCLEOTIDE SEQUENCE</scope>
    <source>
        <strain evidence="7">CBS 627.86</strain>
    </source>
</reference>
<keyword evidence="8" id="KW-1185">Reference proteome</keyword>
<dbReference type="InterPro" id="IPR016024">
    <property type="entry name" value="ARM-type_fold"/>
</dbReference>
<dbReference type="SUPFAM" id="SSF48371">
    <property type="entry name" value="ARM repeat"/>
    <property type="match status" value="2"/>
</dbReference>
<dbReference type="GO" id="GO:0043161">
    <property type="term" value="P:proteasome-mediated ubiquitin-dependent protein catabolic process"/>
    <property type="evidence" value="ECO:0007669"/>
    <property type="project" value="TreeGrafter"/>
</dbReference>
<keyword evidence="5" id="KW-0539">Nucleus</keyword>
<dbReference type="Proteomes" id="UP000799770">
    <property type="component" value="Unassembled WGS sequence"/>
</dbReference>
<evidence type="ECO:0000256" key="5">
    <source>
        <dbReference type="ARBA" id="ARBA00023242"/>
    </source>
</evidence>
<accession>A0A6A5ZIJ9</accession>